<dbReference type="InterPro" id="IPR003737">
    <property type="entry name" value="GlcNAc_PI_deacetylase-related"/>
</dbReference>
<sequence>MKKIANVFLLVVLLICNIVNAQAPATYSSADILSGLKKLNVLGSVLYFAAHPDDENTKLLAYLSKEKLYRTGYLSLTRGDGGQNLIGNEQGVELGLIRTQELLAARRIDGAEQFFSTAFDFGFSKSTEEALKTWGEEKVLANAVWVIRKFQPDVIVTRFPEDSRAGHGHHSASAVIAREAFIAAADPKRFPEQFAFGVKPWQAKRILWNTFNFGGANTTSEDQFKMDIGGYNPLLGKSYGEMAAQSRSQHKSQGFGVASTRGQSYEYFKTTLGSNPKTDLMDDVITTWNRVEGGKAIAAQVDAIIKNYSSAEPGKSVPALVTLYQSISKLKDGYWKERKLAEVQQLIEACAGLYMEASTNQEYAVQGDSMPVNLNINNREDVKVSLVKAEIGNKEIAGKQDLETNKSFSFPTTLSVASDNALSQPYWLVEPMQKGSFTVNDQTLIGKPQNDPAFEATFVISVNGQELTYKKPLLYKYTDPVKGELYEPLVILPAYRLEIPSPLNMMISGSGKTFTQEVKYIANKDIADVKIYENDKLLVDDTKGLKKGQYAVFSHPFDMSFYGNNAAGEYDMNLYQQPQKEAAKVLRKIQYDHIPNINYFSNAVVRNVLVDVKTVGKKIGYIKGAGDKVPEALAQMGYDVTFLDEKNIASGILSQFDAIITGVRAYNIYDWLNTYHSLLMQYVENGGNLIVQYNTSNQIGPVKAKIGPYDFGISRARITDENAAVKILQPEHQVLNFPNKITSKDFDGWIQERSIYHATNWDKHYETIFSMHDPGESDDEGSLITTKYGKGTFVYTGLVFFRELPAGVPGAYRLMANIIALNKNQK</sequence>
<dbReference type="EMBL" id="JAHSPG010000003">
    <property type="protein sequence ID" value="MBV4356824.1"/>
    <property type="molecule type" value="Genomic_DNA"/>
</dbReference>
<organism evidence="2 3">
    <name type="scientific">Pinibacter aurantiacus</name>
    <dbReference type="NCBI Taxonomy" id="2851599"/>
    <lineage>
        <taxon>Bacteria</taxon>
        <taxon>Pseudomonadati</taxon>
        <taxon>Bacteroidota</taxon>
        <taxon>Chitinophagia</taxon>
        <taxon>Chitinophagales</taxon>
        <taxon>Chitinophagaceae</taxon>
        <taxon>Pinibacter</taxon>
    </lineage>
</organism>
<dbReference type="Pfam" id="PF02585">
    <property type="entry name" value="PIG-L"/>
    <property type="match status" value="1"/>
</dbReference>
<feature type="chain" id="PRO_5039095333" evidence="1">
    <location>
        <begin position="22"/>
        <end position="826"/>
    </location>
</feature>
<dbReference type="Proteomes" id="UP000812270">
    <property type="component" value="Unassembled WGS sequence"/>
</dbReference>
<dbReference type="RefSeq" id="WP_217790462.1">
    <property type="nucleotide sequence ID" value="NZ_JAHSPG010000003.1"/>
</dbReference>
<name>A0A9E2W3I8_9BACT</name>
<evidence type="ECO:0000256" key="1">
    <source>
        <dbReference type="SAM" id="SignalP"/>
    </source>
</evidence>
<gene>
    <name evidence="2" type="ORF">KTO63_06705</name>
</gene>
<keyword evidence="3" id="KW-1185">Reference proteome</keyword>
<comment type="caution">
    <text evidence="2">The sequence shown here is derived from an EMBL/GenBank/DDBJ whole genome shotgun (WGS) entry which is preliminary data.</text>
</comment>
<proteinExistence type="predicted"/>
<protein>
    <submittedName>
        <fullName evidence="2">PIG-L family deacetylase</fullName>
    </submittedName>
</protein>
<keyword evidence="1" id="KW-0732">Signal</keyword>
<reference evidence="2" key="1">
    <citation type="submission" date="2021-06" db="EMBL/GenBank/DDBJ databases">
        <authorList>
            <person name="Huq M.A."/>
        </authorList>
    </citation>
    <scope>NUCLEOTIDE SEQUENCE</scope>
    <source>
        <strain evidence="2">MAH-26</strain>
    </source>
</reference>
<evidence type="ECO:0000313" key="2">
    <source>
        <dbReference type="EMBL" id="MBV4356824.1"/>
    </source>
</evidence>
<evidence type="ECO:0000313" key="3">
    <source>
        <dbReference type="Proteomes" id="UP000812270"/>
    </source>
</evidence>
<accession>A0A9E2W3I8</accession>
<feature type="signal peptide" evidence="1">
    <location>
        <begin position="1"/>
        <end position="21"/>
    </location>
</feature>
<dbReference type="AlphaFoldDB" id="A0A9E2W3I8"/>